<name>A0ACB9QCQ6_9MYRT</name>
<evidence type="ECO:0000313" key="1">
    <source>
        <dbReference type="EMBL" id="KAI4363789.1"/>
    </source>
</evidence>
<protein>
    <submittedName>
        <fullName evidence="1">Uncharacterized protein</fullName>
    </submittedName>
</protein>
<sequence length="207" mass="22786">MLAAAGSKGVGRIWARCCRSGDARGRRVRCCWIWWHLEDRGVPPSDLEMSGGWGLCHYGLRCWENRDPPLLETSGGQGFATVESRDVGEGVIVAVAVLRTLEKAGSPLPVVWRCWRWGGGVPFVLELWSGTRRSCLWGDLRGWGRWLSSSKLGDGIKLSQRVWTVAIRGVADCSVDLHKQINASNRKAASCEATSLPVGGSLFHDQR</sequence>
<gene>
    <name evidence="1" type="ORF">MLD38_019960</name>
</gene>
<keyword evidence="2" id="KW-1185">Reference proteome</keyword>
<evidence type="ECO:0000313" key="2">
    <source>
        <dbReference type="Proteomes" id="UP001057402"/>
    </source>
</evidence>
<reference evidence="2" key="1">
    <citation type="journal article" date="2023" name="Front. Plant Sci.">
        <title>Chromosomal-level genome assembly of Melastoma candidum provides insights into trichome evolution.</title>
        <authorList>
            <person name="Zhong Y."/>
            <person name="Wu W."/>
            <person name="Sun C."/>
            <person name="Zou P."/>
            <person name="Liu Y."/>
            <person name="Dai S."/>
            <person name="Zhou R."/>
        </authorList>
    </citation>
    <scope>NUCLEOTIDE SEQUENCE [LARGE SCALE GENOMIC DNA]</scope>
</reference>
<comment type="caution">
    <text evidence="1">The sequence shown here is derived from an EMBL/GenBank/DDBJ whole genome shotgun (WGS) entry which is preliminary data.</text>
</comment>
<accession>A0ACB9QCQ6</accession>
<dbReference type="Proteomes" id="UP001057402">
    <property type="component" value="Chromosome 6"/>
</dbReference>
<dbReference type="EMBL" id="CM042885">
    <property type="protein sequence ID" value="KAI4363789.1"/>
    <property type="molecule type" value="Genomic_DNA"/>
</dbReference>
<proteinExistence type="predicted"/>
<organism evidence="1 2">
    <name type="scientific">Melastoma candidum</name>
    <dbReference type="NCBI Taxonomy" id="119954"/>
    <lineage>
        <taxon>Eukaryota</taxon>
        <taxon>Viridiplantae</taxon>
        <taxon>Streptophyta</taxon>
        <taxon>Embryophyta</taxon>
        <taxon>Tracheophyta</taxon>
        <taxon>Spermatophyta</taxon>
        <taxon>Magnoliopsida</taxon>
        <taxon>eudicotyledons</taxon>
        <taxon>Gunneridae</taxon>
        <taxon>Pentapetalae</taxon>
        <taxon>rosids</taxon>
        <taxon>malvids</taxon>
        <taxon>Myrtales</taxon>
        <taxon>Melastomataceae</taxon>
        <taxon>Melastomatoideae</taxon>
        <taxon>Melastomateae</taxon>
        <taxon>Melastoma</taxon>
    </lineage>
</organism>